<keyword evidence="4 5" id="KW-0456">Lyase</keyword>
<evidence type="ECO:0000256" key="6">
    <source>
        <dbReference type="NCBIfam" id="TIGR01048"/>
    </source>
</evidence>
<dbReference type="KEGG" id="ksc:CD178_00181"/>
<dbReference type="InterPro" id="IPR022657">
    <property type="entry name" value="De-COase2_CS"/>
</dbReference>
<dbReference type="GO" id="GO:0008836">
    <property type="term" value="F:diaminopimelate decarboxylase activity"/>
    <property type="evidence" value="ECO:0007669"/>
    <property type="project" value="UniProtKB-UniRule"/>
</dbReference>
<evidence type="ECO:0000313" key="11">
    <source>
        <dbReference type="Proteomes" id="UP000264120"/>
    </source>
</evidence>
<dbReference type="Gene3D" id="3.20.20.10">
    <property type="entry name" value="Alanine racemase"/>
    <property type="match status" value="1"/>
</dbReference>
<name>A0A347W818_9PROT</name>
<evidence type="ECO:0000256" key="2">
    <source>
        <dbReference type="ARBA" id="ARBA00022793"/>
    </source>
</evidence>
<comment type="pathway">
    <text evidence="5 8">Amino-acid biosynthesis; L-lysine biosynthesis via DAP pathway; L-lysine from DL-2,6-diaminopimelate: step 1/1.</text>
</comment>
<feature type="binding site" evidence="5">
    <location>
        <position position="327"/>
    </location>
    <ligand>
        <name>substrate</name>
    </ligand>
</feature>
<accession>A0A347W818</accession>
<dbReference type="InterPro" id="IPR022653">
    <property type="entry name" value="De-COase2_pyr-phos_BS"/>
</dbReference>
<feature type="modified residue" description="N6-(pyridoxal phosphate)lysine" evidence="5 7">
    <location>
        <position position="111"/>
    </location>
</feature>
<dbReference type="Pfam" id="PF02784">
    <property type="entry name" value="Orn_Arg_deC_N"/>
    <property type="match status" value="1"/>
</dbReference>
<dbReference type="NCBIfam" id="TIGR01048">
    <property type="entry name" value="lysA"/>
    <property type="match status" value="1"/>
</dbReference>
<dbReference type="InterPro" id="IPR022644">
    <property type="entry name" value="De-COase2_N"/>
</dbReference>
<dbReference type="PROSITE" id="PS00878">
    <property type="entry name" value="ODR_DC_2_1"/>
    <property type="match status" value="1"/>
</dbReference>
<dbReference type="InterPro" id="IPR009006">
    <property type="entry name" value="Ala_racemase/Decarboxylase_C"/>
</dbReference>
<evidence type="ECO:0000256" key="4">
    <source>
        <dbReference type="ARBA" id="ARBA00023239"/>
    </source>
</evidence>
<dbReference type="InterPro" id="IPR002986">
    <property type="entry name" value="DAP_deCOOHase_LysA"/>
</dbReference>
<keyword evidence="5 8" id="KW-0457">Lysine biosynthesis</keyword>
<keyword evidence="2 5" id="KW-0210">Decarboxylase</keyword>
<feature type="binding site" evidence="5">
    <location>
        <position position="426"/>
    </location>
    <ligand>
        <name>pyridoxal 5'-phosphate</name>
        <dbReference type="ChEBI" id="CHEBI:597326"/>
    </ligand>
</feature>
<dbReference type="Gene3D" id="2.40.37.10">
    <property type="entry name" value="Lyase, Ornithine Decarboxylase, Chain A, domain 1"/>
    <property type="match status" value="1"/>
</dbReference>
<dbReference type="GO" id="GO:0009089">
    <property type="term" value="P:lysine biosynthetic process via diaminopimelate"/>
    <property type="evidence" value="ECO:0007669"/>
    <property type="project" value="UniProtKB-UniRule"/>
</dbReference>
<gene>
    <name evidence="5 10" type="primary">lysA</name>
    <name evidence="10" type="ORF">CD178_00181</name>
</gene>
<evidence type="ECO:0000256" key="5">
    <source>
        <dbReference type="HAMAP-Rule" id="MF_02120"/>
    </source>
</evidence>
<feature type="binding site" evidence="5">
    <location>
        <position position="369"/>
    </location>
    <ligand>
        <name>substrate</name>
    </ligand>
</feature>
<comment type="catalytic activity">
    <reaction evidence="5 8">
        <text>meso-2,6-diaminopimelate + H(+) = L-lysine + CO2</text>
        <dbReference type="Rhea" id="RHEA:15101"/>
        <dbReference type="ChEBI" id="CHEBI:15378"/>
        <dbReference type="ChEBI" id="CHEBI:16526"/>
        <dbReference type="ChEBI" id="CHEBI:32551"/>
        <dbReference type="ChEBI" id="CHEBI:57791"/>
        <dbReference type="EC" id="4.1.1.20"/>
    </reaction>
</comment>
<evidence type="ECO:0000256" key="1">
    <source>
        <dbReference type="ARBA" id="ARBA00001933"/>
    </source>
</evidence>
<feature type="binding site" evidence="5">
    <location>
        <begin position="324"/>
        <end position="327"/>
    </location>
    <ligand>
        <name>pyridoxal 5'-phosphate</name>
        <dbReference type="ChEBI" id="CHEBI:597326"/>
    </ligand>
</feature>
<keyword evidence="11" id="KW-1185">Reference proteome</keyword>
<dbReference type="EC" id="4.1.1.20" evidence="5 6"/>
<dbReference type="PANTHER" id="PTHR43727:SF2">
    <property type="entry name" value="GROUP IV DECARBOXYLASE"/>
    <property type="match status" value="1"/>
</dbReference>
<feature type="binding site" evidence="5">
    <location>
        <position position="290"/>
    </location>
    <ligand>
        <name>pyridoxal 5'-phosphate</name>
        <dbReference type="ChEBI" id="CHEBI:597326"/>
    </ligand>
</feature>
<dbReference type="InterPro" id="IPR029066">
    <property type="entry name" value="PLP-binding_barrel"/>
</dbReference>
<dbReference type="EMBL" id="CP023036">
    <property type="protein sequence ID" value="AXY21011.1"/>
    <property type="molecule type" value="Genomic_DNA"/>
</dbReference>
<proteinExistence type="inferred from homology"/>
<feature type="binding site" evidence="5">
    <location>
        <position position="426"/>
    </location>
    <ligand>
        <name>substrate</name>
    </ligand>
</feature>
<feature type="binding site" evidence="5">
    <location>
        <position position="365"/>
    </location>
    <ligand>
        <name>substrate</name>
    </ligand>
</feature>
<feature type="active site" description="Proton donor" evidence="7">
    <location>
        <position position="397"/>
    </location>
</feature>
<evidence type="ECO:0000256" key="7">
    <source>
        <dbReference type="PIRSR" id="PIRSR600183-50"/>
    </source>
</evidence>
<comment type="similarity">
    <text evidence="5">Belongs to the Orn/Lys/Arg decarboxylase class-II family. LysA subfamily.</text>
</comment>
<protein>
    <recommendedName>
        <fullName evidence="5 6">Diaminopimelate decarboxylase</fullName>
        <shortName evidence="5">DAP decarboxylase</shortName>
        <shortName evidence="5">DAPDC</shortName>
        <ecNumber evidence="5 6">4.1.1.20</ecNumber>
    </recommendedName>
</protein>
<dbReference type="Proteomes" id="UP000264120">
    <property type="component" value="Chromosome"/>
</dbReference>
<reference evidence="10 11" key="1">
    <citation type="submission" date="2017-08" db="EMBL/GenBank/DDBJ databases">
        <title>Complete genome sequence of Gluconacetobacter saccharivorans CV1 isolated from Fermented Vinegar.</title>
        <authorList>
            <person name="Kim S.-Y."/>
        </authorList>
    </citation>
    <scope>NUCLEOTIDE SEQUENCE [LARGE SCALE GENOMIC DNA]</scope>
    <source>
        <strain evidence="10 11">CV1</strain>
    </source>
</reference>
<dbReference type="CDD" id="cd06828">
    <property type="entry name" value="PLPDE_III_DapDC"/>
    <property type="match status" value="1"/>
</dbReference>
<feature type="binding site" evidence="5">
    <location>
        <position position="398"/>
    </location>
    <ligand>
        <name>substrate</name>
    </ligand>
</feature>
<sequence>MTDLCFPSFHASSTLEAAEQGGIVAAIMADAPLTCPGQDPSVSDLLAVRPALSMHAVDGLVLEDVPLNAIADALGTPTWVMSAGTLRARYRRLATAFEGTDTPVSIHFAVKANDHLAVLRVLAAEGAGADVVSGGELRRAMAAGIPACRIVFSGVGKTADEMRLALRAGIAQINVESAEELDLLSAVAVDEGLDAPVALRINPDVDAGTHAKITTGLATNKFGIPYNRAADLYAHAAALPGIRAVGLAMHIGSQITRMQPYRTAYAKLAELVRTIRARGLAVDVLDCGGGLGISYRDESEGAPEALASAIHTELGDLGTRLAIEPGRWLAGPAGVLLSTVILRKSGYDGMPPFLVLDAAMNDLMRPSLYDAWHGILPLSPTEAFAPVEQVHVVGPVCESGDTFGHDRSLPHMKAGSRLALLDCGAYGMVMSSTYNARPLAAQVMVDGNRWSVIRDRQQTEALWAADRIPEWVDTALLPAGGGL</sequence>
<comment type="subunit">
    <text evidence="5">Homodimer.</text>
</comment>
<dbReference type="PROSITE" id="PS00879">
    <property type="entry name" value="ODR_DC_2_2"/>
    <property type="match status" value="1"/>
</dbReference>
<keyword evidence="5" id="KW-0028">Amino-acid biosynthesis</keyword>
<dbReference type="GO" id="GO:0030170">
    <property type="term" value="F:pyridoxal phosphate binding"/>
    <property type="evidence" value="ECO:0007669"/>
    <property type="project" value="UniProtKB-UniRule"/>
</dbReference>
<dbReference type="SUPFAM" id="SSF50621">
    <property type="entry name" value="Alanine racemase C-terminal domain-like"/>
    <property type="match status" value="1"/>
</dbReference>
<dbReference type="PANTHER" id="PTHR43727">
    <property type="entry name" value="DIAMINOPIMELATE DECARBOXYLASE"/>
    <property type="match status" value="1"/>
</dbReference>
<dbReference type="PRINTS" id="PR01179">
    <property type="entry name" value="ODADCRBXLASE"/>
</dbReference>
<dbReference type="SUPFAM" id="SSF51419">
    <property type="entry name" value="PLP-binding barrel"/>
    <property type="match status" value="1"/>
</dbReference>
<keyword evidence="3 5" id="KW-0663">Pyridoxal phosphate</keyword>
<evidence type="ECO:0000256" key="8">
    <source>
        <dbReference type="RuleBase" id="RU003738"/>
    </source>
</evidence>
<dbReference type="FunFam" id="3.20.20.10:FF:000003">
    <property type="entry name" value="Diaminopimelate decarboxylase"/>
    <property type="match status" value="1"/>
</dbReference>
<evidence type="ECO:0000256" key="3">
    <source>
        <dbReference type="ARBA" id="ARBA00022898"/>
    </source>
</evidence>
<organism evidence="10 11">
    <name type="scientific">Komagataeibacter saccharivorans</name>
    <dbReference type="NCBI Taxonomy" id="265959"/>
    <lineage>
        <taxon>Bacteria</taxon>
        <taxon>Pseudomonadati</taxon>
        <taxon>Pseudomonadota</taxon>
        <taxon>Alphaproteobacteria</taxon>
        <taxon>Acetobacterales</taxon>
        <taxon>Acetobacteraceae</taxon>
        <taxon>Komagataeibacter</taxon>
    </lineage>
</organism>
<evidence type="ECO:0000313" key="10">
    <source>
        <dbReference type="EMBL" id="AXY21011.1"/>
    </source>
</evidence>
<feature type="domain" description="Orn/DAP/Arg decarboxylase 2 N-terminal" evidence="9">
    <location>
        <begin position="85"/>
        <end position="330"/>
    </location>
</feature>
<dbReference type="PRINTS" id="PR01181">
    <property type="entry name" value="DAPDCRBXLASE"/>
</dbReference>
<dbReference type="AlphaFoldDB" id="A0A347W818"/>
<comment type="function">
    <text evidence="5">Specifically catalyzes the decarboxylation of meso-diaminopimelate (meso-DAP) to L-lysine.</text>
</comment>
<comment type="cofactor">
    <cofactor evidence="1 5 7 8">
        <name>pyridoxal 5'-phosphate</name>
        <dbReference type="ChEBI" id="CHEBI:597326"/>
    </cofactor>
</comment>
<dbReference type="InterPro" id="IPR000183">
    <property type="entry name" value="Orn/DAP/Arg_de-COase"/>
</dbReference>
<dbReference type="HAMAP" id="MF_02120">
    <property type="entry name" value="LysA"/>
    <property type="match status" value="1"/>
</dbReference>
<dbReference type="UniPathway" id="UPA00034">
    <property type="reaction ID" value="UER00027"/>
</dbReference>
<evidence type="ECO:0000259" key="9">
    <source>
        <dbReference type="Pfam" id="PF02784"/>
    </source>
</evidence>